<dbReference type="Gene3D" id="2.60.120.10">
    <property type="entry name" value="Jelly Rolls"/>
    <property type="match status" value="2"/>
</dbReference>
<dbReference type="EMBL" id="JAROAS010000027">
    <property type="protein sequence ID" value="MED4129140.1"/>
    <property type="molecule type" value="Genomic_DNA"/>
</dbReference>
<sequence length="274" mass="31014">MAKLLRKPKRNPLSKGVCIVHDVKEGNTPLEYVGFSVIDLDKGAVFEEMLTDQECCAVILTGKATVTAGEQTFESLGTRETVFEKVPTDSVYITKEETYRIQGETDTRVALCYAPGLTKRPNRLLSAKDIQPEHRGINMNQRSVHNILPDSLDVADSLLVVEVYTESGNFSSYPPHKHDQDNLPYESLLEETYYHEQDPPQGFVFQRVYTDDRSLDESMAVENEDVVLVPAGYHPVGVPDGYTSYYLNVMAGPKRIWKFHNDPAHEWILDREDS</sequence>
<reference evidence="4 5" key="1">
    <citation type="submission" date="2023-03" db="EMBL/GenBank/DDBJ databases">
        <title>Bacillus Genome Sequencing.</title>
        <authorList>
            <person name="Dunlap C."/>
        </authorList>
    </citation>
    <scope>NUCLEOTIDE SEQUENCE [LARGE SCALE GENOMIC DNA]</scope>
    <source>
        <strain evidence="4 5">B-4107</strain>
    </source>
</reference>
<dbReference type="RefSeq" id="WP_328237837.1">
    <property type="nucleotide sequence ID" value="NZ_JAROAS010000027.1"/>
</dbReference>
<dbReference type="Proteomes" id="UP001341820">
    <property type="component" value="Unassembled WGS sequence"/>
</dbReference>
<comment type="similarity">
    <text evidence="2">Belongs to the isomerase IolB family.</text>
</comment>
<dbReference type="HAMAP" id="MF_01673">
    <property type="entry name" value="IolB"/>
    <property type="match status" value="1"/>
</dbReference>
<name>A0ABU6NM31_9BACI</name>
<dbReference type="InterPro" id="IPR024203">
    <property type="entry name" value="Deoxy-glucuronate_isom_IolB"/>
</dbReference>
<comment type="function">
    <text evidence="2">Involved in the isomerization of 5-deoxy-glucuronate (5DG) to 5-dehydro-2-deoxy-D-gluconate (DKG or 2-deoxy-5-keto-D-gluconate).</text>
</comment>
<evidence type="ECO:0000313" key="5">
    <source>
        <dbReference type="Proteomes" id="UP001341820"/>
    </source>
</evidence>
<dbReference type="SUPFAM" id="SSF51182">
    <property type="entry name" value="RmlC-like cupins"/>
    <property type="match status" value="1"/>
</dbReference>
<dbReference type="PANTHER" id="PTHR39193">
    <property type="entry name" value="5-DEOXY-GLUCURONATE ISOMERASE"/>
    <property type="match status" value="1"/>
</dbReference>
<dbReference type="EC" id="5.3.1.30" evidence="2 3"/>
<dbReference type="Pfam" id="PF04962">
    <property type="entry name" value="KduI"/>
    <property type="match status" value="1"/>
</dbReference>
<dbReference type="InterPro" id="IPR011051">
    <property type="entry name" value="RmlC_Cupin_sf"/>
</dbReference>
<dbReference type="PIRSF" id="PIRSF036628">
    <property type="entry name" value="IolB"/>
    <property type="match status" value="1"/>
</dbReference>
<comment type="pathway">
    <text evidence="2">Polyol metabolism; myo-inositol degradation into acetyl-CoA; acetyl-CoA from myo-inositol: step 4/7.</text>
</comment>
<dbReference type="InterPro" id="IPR014710">
    <property type="entry name" value="RmlC-like_jellyroll"/>
</dbReference>
<protein>
    <recommendedName>
        <fullName evidence="2 3">5-deoxy-glucuronate isomerase</fullName>
        <shortName evidence="2">5DG isomerase</shortName>
        <ecNumber evidence="2 3">5.3.1.30</ecNumber>
    </recommendedName>
</protein>
<dbReference type="GO" id="GO:0102482">
    <property type="term" value="F:5-deoxy-D-glucuronate isomerase activity"/>
    <property type="evidence" value="ECO:0007669"/>
    <property type="project" value="UniProtKB-EC"/>
</dbReference>
<evidence type="ECO:0000256" key="3">
    <source>
        <dbReference type="NCBIfam" id="TIGR04378"/>
    </source>
</evidence>
<accession>A0ABU6NM31</accession>
<dbReference type="PANTHER" id="PTHR39193:SF1">
    <property type="entry name" value="5-DEOXY-GLUCURONATE ISOMERASE"/>
    <property type="match status" value="1"/>
</dbReference>
<evidence type="ECO:0000256" key="2">
    <source>
        <dbReference type="HAMAP-Rule" id="MF_01673"/>
    </source>
</evidence>
<dbReference type="NCBIfam" id="TIGR04378">
    <property type="entry name" value="myo_inos_iolB"/>
    <property type="match status" value="1"/>
</dbReference>
<evidence type="ECO:0000256" key="1">
    <source>
        <dbReference type="ARBA" id="ARBA00023235"/>
    </source>
</evidence>
<comment type="catalytic activity">
    <reaction evidence="2">
        <text>5-deoxy-D-glucuronate = 5-dehydro-2-deoxy-D-gluconate</text>
        <dbReference type="Rhea" id="RHEA:25840"/>
        <dbReference type="ChEBI" id="CHEBI:16669"/>
        <dbReference type="ChEBI" id="CHEBI:58852"/>
        <dbReference type="EC" id="5.3.1.30"/>
    </reaction>
</comment>
<gene>
    <name evidence="2 4" type="primary">iolB</name>
    <name evidence="4" type="ORF">P5F74_13435</name>
</gene>
<evidence type="ECO:0000313" key="4">
    <source>
        <dbReference type="EMBL" id="MED4129140.1"/>
    </source>
</evidence>
<keyword evidence="5" id="KW-1185">Reference proteome</keyword>
<dbReference type="InterPro" id="IPR023770">
    <property type="entry name" value="IolB_Bacilli"/>
</dbReference>
<organism evidence="4 5">
    <name type="scientific">Shouchella miscanthi</name>
    <dbReference type="NCBI Taxonomy" id="2598861"/>
    <lineage>
        <taxon>Bacteria</taxon>
        <taxon>Bacillati</taxon>
        <taxon>Bacillota</taxon>
        <taxon>Bacilli</taxon>
        <taxon>Bacillales</taxon>
        <taxon>Bacillaceae</taxon>
        <taxon>Shouchella</taxon>
    </lineage>
</organism>
<proteinExistence type="inferred from homology"/>
<keyword evidence="1 2" id="KW-0413">Isomerase</keyword>
<comment type="caution">
    <text evidence="4">The sequence shown here is derived from an EMBL/GenBank/DDBJ whole genome shotgun (WGS) entry which is preliminary data.</text>
</comment>
<dbReference type="InterPro" id="IPR021120">
    <property type="entry name" value="KduI/IolB_isomerase"/>
</dbReference>